<evidence type="ECO:0000256" key="1">
    <source>
        <dbReference type="SAM" id="Phobius"/>
    </source>
</evidence>
<protein>
    <submittedName>
        <fullName evidence="3">Uncharacterized protein</fullName>
    </submittedName>
</protein>
<evidence type="ECO:0000313" key="3">
    <source>
        <dbReference type="EMBL" id="MDX6185396.1"/>
    </source>
</evidence>
<proteinExistence type="predicted"/>
<evidence type="ECO:0000313" key="5">
    <source>
        <dbReference type="Proteomes" id="UP001278738"/>
    </source>
</evidence>
<dbReference type="EMBL" id="JAWXVG010000002">
    <property type="protein sequence ID" value="MDX6181570.1"/>
    <property type="molecule type" value="Genomic_DNA"/>
</dbReference>
<reference evidence="3 5" key="1">
    <citation type="submission" date="2023-11" db="EMBL/GenBank/DDBJ databases">
        <title>Unpublished Manusciprt.</title>
        <authorList>
            <person name="Saticioglu I.B."/>
            <person name="Ay H."/>
            <person name="Ajmi N."/>
            <person name="Altun S."/>
            <person name="Duman M."/>
        </authorList>
    </citation>
    <scope>NUCLEOTIDE SEQUENCE</scope>
    <source>
        <strain evidence="2 5">Fl-33</strain>
        <strain evidence="3">Fl-77</strain>
    </source>
</reference>
<keyword evidence="1" id="KW-1133">Transmembrane helix</keyword>
<sequence length="137" mass="15377">MEESKLDQIQSPKNLESIYTDGKAYAEAVSYATNADQRLETKDYLKDAQIQKLLSEVERYREDTTLRKSLAMVFTSIIALWLFAVIMILVGNYCNSYNLSDNVLIALLVTSTANVIGMMLIILKNLFPSGDLNATKV</sequence>
<name>A0AAJ2SBM1_9FLAO</name>
<gene>
    <name evidence="2" type="ORF">SGQ18_05355</name>
    <name evidence="3" type="ORF">SGQ44_06480</name>
</gene>
<feature type="transmembrane region" description="Helical" evidence="1">
    <location>
        <begin position="69"/>
        <end position="91"/>
    </location>
</feature>
<evidence type="ECO:0000313" key="2">
    <source>
        <dbReference type="EMBL" id="MDX6181570.1"/>
    </source>
</evidence>
<evidence type="ECO:0000313" key="4">
    <source>
        <dbReference type="Proteomes" id="UP001270053"/>
    </source>
</evidence>
<feature type="transmembrane region" description="Helical" evidence="1">
    <location>
        <begin position="103"/>
        <end position="123"/>
    </location>
</feature>
<organism evidence="3 4">
    <name type="scientific">Flavobacterium flavipigmentatum</name>
    <dbReference type="NCBI Taxonomy" id="2893884"/>
    <lineage>
        <taxon>Bacteria</taxon>
        <taxon>Pseudomonadati</taxon>
        <taxon>Bacteroidota</taxon>
        <taxon>Flavobacteriia</taxon>
        <taxon>Flavobacteriales</taxon>
        <taxon>Flavobacteriaceae</taxon>
        <taxon>Flavobacterium</taxon>
    </lineage>
</organism>
<accession>A0AAJ2SBM1</accession>
<dbReference type="RefSeq" id="WP_229973694.1">
    <property type="nucleotide sequence ID" value="NZ_CP087133.1"/>
</dbReference>
<dbReference type="Proteomes" id="UP001270053">
    <property type="component" value="Unassembled WGS sequence"/>
</dbReference>
<dbReference type="Proteomes" id="UP001278738">
    <property type="component" value="Unassembled WGS sequence"/>
</dbReference>
<keyword evidence="1" id="KW-0812">Transmembrane</keyword>
<keyword evidence="5" id="KW-1185">Reference proteome</keyword>
<comment type="caution">
    <text evidence="3">The sequence shown here is derived from an EMBL/GenBank/DDBJ whole genome shotgun (WGS) entry which is preliminary data.</text>
</comment>
<dbReference type="EMBL" id="JAWXVH010000002">
    <property type="protein sequence ID" value="MDX6185396.1"/>
    <property type="molecule type" value="Genomic_DNA"/>
</dbReference>
<keyword evidence="1" id="KW-0472">Membrane</keyword>
<dbReference type="AlphaFoldDB" id="A0AAJ2SBM1"/>